<protein>
    <recommendedName>
        <fullName evidence="4">Extracellular membrane protein CFEM domain-containing protein</fullName>
    </recommendedName>
</protein>
<dbReference type="AlphaFoldDB" id="A0A0F8VRV7"/>
<organism evidence="2 3">
    <name type="scientific">Aspergillus rambellii</name>
    <dbReference type="NCBI Taxonomy" id="308745"/>
    <lineage>
        <taxon>Eukaryota</taxon>
        <taxon>Fungi</taxon>
        <taxon>Dikarya</taxon>
        <taxon>Ascomycota</taxon>
        <taxon>Pezizomycotina</taxon>
        <taxon>Eurotiomycetes</taxon>
        <taxon>Eurotiomycetidae</taxon>
        <taxon>Eurotiales</taxon>
        <taxon>Aspergillaceae</taxon>
        <taxon>Aspergillus</taxon>
        <taxon>Aspergillus subgen. Nidulantes</taxon>
    </lineage>
</organism>
<dbReference type="EMBL" id="JZBS01000636">
    <property type="protein sequence ID" value="KKK25946.1"/>
    <property type="molecule type" value="Genomic_DNA"/>
</dbReference>
<evidence type="ECO:0000256" key="1">
    <source>
        <dbReference type="SAM" id="SignalP"/>
    </source>
</evidence>
<feature type="chain" id="PRO_5002529001" description="Extracellular membrane protein CFEM domain-containing protein" evidence="1">
    <location>
        <begin position="18"/>
        <end position="146"/>
    </location>
</feature>
<gene>
    <name evidence="2" type="ORF">ARAM_003529</name>
</gene>
<comment type="caution">
    <text evidence="2">The sequence shown here is derived from an EMBL/GenBank/DDBJ whole genome shotgun (WGS) entry which is preliminary data.</text>
</comment>
<feature type="signal peptide" evidence="1">
    <location>
        <begin position="1"/>
        <end position="17"/>
    </location>
</feature>
<accession>A0A0F8VRV7</accession>
<keyword evidence="1" id="KW-0732">Signal</keyword>
<name>A0A0F8VRV7_9EURO</name>
<evidence type="ECO:0000313" key="2">
    <source>
        <dbReference type="EMBL" id="KKK25946.1"/>
    </source>
</evidence>
<evidence type="ECO:0008006" key="4">
    <source>
        <dbReference type="Google" id="ProtNLM"/>
    </source>
</evidence>
<evidence type="ECO:0000313" key="3">
    <source>
        <dbReference type="Proteomes" id="UP000034291"/>
    </source>
</evidence>
<dbReference type="OrthoDB" id="4503746at2759"/>
<reference evidence="2 3" key="1">
    <citation type="submission" date="2015-02" db="EMBL/GenBank/DDBJ databases">
        <title>Draft Genome Sequences of Two Closely-Related Aflatoxigenic Aspergillus Species Obtained from the Cote d'Ivoire.</title>
        <authorList>
            <person name="Moore G.G."/>
            <person name="Beltz S.B."/>
            <person name="Mack B.M."/>
        </authorList>
    </citation>
    <scope>NUCLEOTIDE SEQUENCE [LARGE SCALE GENOMIC DNA]</scope>
    <source>
        <strain evidence="2 3">SRRC1468</strain>
    </source>
</reference>
<proteinExistence type="predicted"/>
<sequence>MRLLSVALLGLASIAVADITSWNQLLGDIPSCYKTCLDDYYKDSGLETKCGSPDSATASCICSVKAPINDIADEASTLRSCVTSGCSDLSSSDESNIQAFAQRYNELVTQCTSSSSSTTHNGAATNLPGFNAILTSGTLMLVGYAL</sequence>
<keyword evidence="3" id="KW-1185">Reference proteome</keyword>
<dbReference type="Proteomes" id="UP000034291">
    <property type="component" value="Unassembled WGS sequence"/>
</dbReference>